<reference evidence="1" key="2">
    <citation type="submission" date="2021-04" db="EMBL/GenBank/DDBJ databases">
        <authorList>
            <person name="Gilroy R."/>
        </authorList>
    </citation>
    <scope>NUCLEOTIDE SEQUENCE</scope>
    <source>
        <strain evidence="1">CHK191-13928</strain>
    </source>
</reference>
<reference evidence="1" key="1">
    <citation type="journal article" date="2021" name="PeerJ">
        <title>Extensive microbial diversity within the chicken gut microbiome revealed by metagenomics and culture.</title>
        <authorList>
            <person name="Gilroy R."/>
            <person name="Ravi A."/>
            <person name="Getino M."/>
            <person name="Pursley I."/>
            <person name="Horton D.L."/>
            <person name="Alikhan N.F."/>
            <person name="Baker D."/>
            <person name="Gharbi K."/>
            <person name="Hall N."/>
            <person name="Watson M."/>
            <person name="Adriaenssens E.M."/>
            <person name="Foster-Nyarko E."/>
            <person name="Jarju S."/>
            <person name="Secka A."/>
            <person name="Antonio M."/>
            <person name="Oren A."/>
            <person name="Chaudhuri R.R."/>
            <person name="La Ragione R."/>
            <person name="Hildebrand F."/>
            <person name="Pallen M.J."/>
        </authorList>
    </citation>
    <scope>NUCLEOTIDE SEQUENCE</scope>
    <source>
        <strain evidence="1">CHK191-13928</strain>
    </source>
</reference>
<dbReference type="Proteomes" id="UP000886721">
    <property type="component" value="Unassembled WGS sequence"/>
</dbReference>
<gene>
    <name evidence="1" type="ORF">H9735_02855</name>
</gene>
<proteinExistence type="predicted"/>
<evidence type="ECO:0000313" key="2">
    <source>
        <dbReference type="Proteomes" id="UP000886721"/>
    </source>
</evidence>
<dbReference type="AlphaFoldDB" id="A0A9D1WTU4"/>
<dbReference type="EMBL" id="DXEM01000007">
    <property type="protein sequence ID" value="HIX67052.1"/>
    <property type="molecule type" value="Genomic_DNA"/>
</dbReference>
<name>A0A9D1WTU4_9FIRM</name>
<comment type="caution">
    <text evidence="1">The sequence shown here is derived from an EMBL/GenBank/DDBJ whole genome shotgun (WGS) entry which is preliminary data.</text>
</comment>
<evidence type="ECO:0000313" key="1">
    <source>
        <dbReference type="EMBL" id="HIX67052.1"/>
    </source>
</evidence>
<sequence length="92" mass="11014">MNAKKVQSALLHQMEQYLDGKITKEEYTIATESFYSRYAYLIVDTRFYEIFSKAIPDCCIVNVEEPGDEVEKERDFRRIVKETYKKLRMMLN</sequence>
<organism evidence="1 2">
    <name type="scientific">Candidatus Anaerostipes excrementavium</name>
    <dbReference type="NCBI Taxonomy" id="2838463"/>
    <lineage>
        <taxon>Bacteria</taxon>
        <taxon>Bacillati</taxon>
        <taxon>Bacillota</taxon>
        <taxon>Clostridia</taxon>
        <taxon>Lachnospirales</taxon>
        <taxon>Lachnospiraceae</taxon>
        <taxon>Anaerostipes</taxon>
    </lineage>
</organism>
<accession>A0A9D1WTU4</accession>
<protein>
    <submittedName>
        <fullName evidence="1">Uncharacterized protein</fullName>
    </submittedName>
</protein>